<dbReference type="PROSITE" id="PS50893">
    <property type="entry name" value="ABC_TRANSPORTER_2"/>
    <property type="match status" value="2"/>
</dbReference>
<dbReference type="CDD" id="cd03257">
    <property type="entry name" value="ABC_NikE_OppD_transporters"/>
    <property type="match status" value="2"/>
</dbReference>
<organism evidence="7 8">
    <name type="scientific">Nitrospirillum amazonense</name>
    <dbReference type="NCBI Taxonomy" id="28077"/>
    <lineage>
        <taxon>Bacteria</taxon>
        <taxon>Pseudomonadati</taxon>
        <taxon>Pseudomonadota</taxon>
        <taxon>Alphaproteobacteria</taxon>
        <taxon>Rhodospirillales</taxon>
        <taxon>Azospirillaceae</taxon>
        <taxon>Nitrospirillum</taxon>
    </lineage>
</organism>
<gene>
    <name evidence="7" type="ORF">FBZ90_10534</name>
</gene>
<dbReference type="EMBL" id="VITR01000005">
    <property type="protein sequence ID" value="TWB43221.1"/>
    <property type="molecule type" value="Genomic_DNA"/>
</dbReference>
<dbReference type="PROSITE" id="PS00211">
    <property type="entry name" value="ABC_TRANSPORTER_1"/>
    <property type="match status" value="2"/>
</dbReference>
<dbReference type="InterPro" id="IPR017871">
    <property type="entry name" value="ABC_transporter-like_CS"/>
</dbReference>
<dbReference type="Proteomes" id="UP000315751">
    <property type="component" value="Unassembled WGS sequence"/>
</dbReference>
<proteinExistence type="inferred from homology"/>
<dbReference type="PANTHER" id="PTHR43776:SF7">
    <property type="entry name" value="D,D-DIPEPTIDE TRANSPORT ATP-BINDING PROTEIN DDPF-RELATED"/>
    <property type="match status" value="1"/>
</dbReference>
<dbReference type="NCBIfam" id="NF007739">
    <property type="entry name" value="PRK10419.1"/>
    <property type="match status" value="2"/>
</dbReference>
<feature type="domain" description="ABC transporter" evidence="6">
    <location>
        <begin position="4"/>
        <end position="249"/>
    </location>
</feature>
<dbReference type="NCBIfam" id="NF008453">
    <property type="entry name" value="PRK11308.1"/>
    <property type="match status" value="2"/>
</dbReference>
<sequence length="533" mass="56960">MPLLDIRDFSLSVDGRALLNAVSLTVDPGQIVALVGGSGSGKSMTALSVLGLTPPGARAQGSIRLDGQELTALTDRGMDAVRGRDVGLVFQEPMTALNPVLSIGAQVAETVRVHGMARRAEAARVADAMLARVGLPADRFPRSRRPHELSGGQRQRVAIAAALAAKPKLLIADEPTTALDVTTQARILDLLVDLVRQDGLGLLLISHDLALVSGVADRVVVLQEGAVVESGPPAIVLQSPEHPYTRRLLAGAVPPRQRPDTPPAPVQPPLLAAQEIVRDYALPRPTLWAKPGTLRAVDRVSLAVHRGESVGIVGESGSGKSTLLRTLLAADRPQAGTVRLLDQDWSAVSEGARRRLRRHVQMVFQDPVGSFDPRWRVERLVAEPLALLDAPLSPALRRRRVEELLGQVGLAPEDADRFPHEFSGGQRQRIAIARALAVQPDLIALDEATSALDMLTRAQILDLLADLSRRLGLAYLVVSHDLAVVEALTDRLLVMQDGHVVEEGPTVQVLSQPRHPYTASLVAATPTLPVQGA</sequence>
<comment type="caution">
    <text evidence="7">The sequence shown here is derived from an EMBL/GenBank/DDBJ whole genome shotgun (WGS) entry which is preliminary data.</text>
</comment>
<dbReference type="GO" id="GO:0015833">
    <property type="term" value="P:peptide transport"/>
    <property type="evidence" value="ECO:0007669"/>
    <property type="project" value="InterPro"/>
</dbReference>
<name>A0A560HAS7_9PROT</name>
<feature type="domain" description="ABC transporter" evidence="6">
    <location>
        <begin position="277"/>
        <end position="522"/>
    </location>
</feature>
<dbReference type="InterPro" id="IPR003439">
    <property type="entry name" value="ABC_transporter-like_ATP-bd"/>
</dbReference>
<dbReference type="Gene3D" id="3.40.50.300">
    <property type="entry name" value="P-loop containing nucleotide triphosphate hydrolases"/>
    <property type="match status" value="2"/>
</dbReference>
<dbReference type="GO" id="GO:0016887">
    <property type="term" value="F:ATP hydrolysis activity"/>
    <property type="evidence" value="ECO:0007669"/>
    <property type="project" value="InterPro"/>
</dbReference>
<dbReference type="InterPro" id="IPR013563">
    <property type="entry name" value="Oligopep_ABC_C"/>
</dbReference>
<dbReference type="RefSeq" id="WP_145731381.1">
    <property type="nucleotide sequence ID" value="NZ_VITR01000005.1"/>
</dbReference>
<dbReference type="InterPro" id="IPR003593">
    <property type="entry name" value="AAA+_ATPase"/>
</dbReference>
<dbReference type="InterPro" id="IPR050319">
    <property type="entry name" value="ABC_transp_ATP-bind"/>
</dbReference>
<keyword evidence="4" id="KW-0547">Nucleotide-binding</keyword>
<comment type="subcellular location">
    <subcellularLocation>
        <location evidence="1">Cell inner membrane</location>
        <topology evidence="1">Peripheral membrane protein</topology>
    </subcellularLocation>
</comment>
<dbReference type="PANTHER" id="PTHR43776">
    <property type="entry name" value="TRANSPORT ATP-BINDING PROTEIN"/>
    <property type="match status" value="1"/>
</dbReference>
<dbReference type="Pfam" id="PF08352">
    <property type="entry name" value="oligo_HPY"/>
    <property type="match status" value="2"/>
</dbReference>
<keyword evidence="5 7" id="KW-0067">ATP-binding</keyword>
<dbReference type="GO" id="GO:0055085">
    <property type="term" value="P:transmembrane transport"/>
    <property type="evidence" value="ECO:0007669"/>
    <property type="project" value="UniProtKB-ARBA"/>
</dbReference>
<evidence type="ECO:0000256" key="5">
    <source>
        <dbReference type="ARBA" id="ARBA00022840"/>
    </source>
</evidence>
<keyword evidence="8" id="KW-1185">Reference proteome</keyword>
<dbReference type="GO" id="GO:0005524">
    <property type="term" value="F:ATP binding"/>
    <property type="evidence" value="ECO:0007669"/>
    <property type="project" value="UniProtKB-KW"/>
</dbReference>
<dbReference type="AlphaFoldDB" id="A0A560HAS7"/>
<evidence type="ECO:0000313" key="8">
    <source>
        <dbReference type="Proteomes" id="UP000315751"/>
    </source>
</evidence>
<evidence type="ECO:0000256" key="1">
    <source>
        <dbReference type="ARBA" id="ARBA00004417"/>
    </source>
</evidence>
<reference evidence="7 8" key="1">
    <citation type="submission" date="2019-06" db="EMBL/GenBank/DDBJ databases">
        <title>Genomic Encyclopedia of Type Strains, Phase IV (KMG-V): Genome sequencing to study the core and pangenomes of soil and plant-associated prokaryotes.</title>
        <authorList>
            <person name="Whitman W."/>
        </authorList>
    </citation>
    <scope>NUCLEOTIDE SEQUENCE [LARGE SCALE GENOMIC DNA]</scope>
    <source>
        <strain evidence="7 8">BR 11622</strain>
    </source>
</reference>
<dbReference type="Pfam" id="PF00005">
    <property type="entry name" value="ABC_tran"/>
    <property type="match status" value="2"/>
</dbReference>
<evidence type="ECO:0000256" key="2">
    <source>
        <dbReference type="ARBA" id="ARBA00005417"/>
    </source>
</evidence>
<evidence type="ECO:0000256" key="4">
    <source>
        <dbReference type="ARBA" id="ARBA00022741"/>
    </source>
</evidence>
<comment type="similarity">
    <text evidence="2">Belongs to the ABC transporter superfamily.</text>
</comment>
<dbReference type="SMART" id="SM00382">
    <property type="entry name" value="AAA"/>
    <property type="match status" value="2"/>
</dbReference>
<keyword evidence="3" id="KW-0813">Transport</keyword>
<evidence type="ECO:0000256" key="3">
    <source>
        <dbReference type="ARBA" id="ARBA00022448"/>
    </source>
</evidence>
<dbReference type="SUPFAM" id="SSF52540">
    <property type="entry name" value="P-loop containing nucleoside triphosphate hydrolases"/>
    <property type="match status" value="2"/>
</dbReference>
<accession>A0A560HAS7</accession>
<evidence type="ECO:0000313" key="7">
    <source>
        <dbReference type="EMBL" id="TWB43221.1"/>
    </source>
</evidence>
<dbReference type="GO" id="GO:0005886">
    <property type="term" value="C:plasma membrane"/>
    <property type="evidence" value="ECO:0007669"/>
    <property type="project" value="UniProtKB-SubCell"/>
</dbReference>
<dbReference type="InterPro" id="IPR027417">
    <property type="entry name" value="P-loop_NTPase"/>
</dbReference>
<evidence type="ECO:0000259" key="6">
    <source>
        <dbReference type="PROSITE" id="PS50893"/>
    </source>
</evidence>
<dbReference type="OrthoDB" id="9802264at2"/>
<protein>
    <submittedName>
        <fullName evidence="7">Peptide/nickel transport system ATP-binding protein</fullName>
    </submittedName>
</protein>